<keyword evidence="3 4" id="KW-0408">Iron</keyword>
<dbReference type="GO" id="GO:0019441">
    <property type="term" value="P:L-tryptophan catabolic process to kynurenine"/>
    <property type="evidence" value="ECO:0007669"/>
    <property type="project" value="UniProtKB-UniRule"/>
</dbReference>
<evidence type="ECO:0000256" key="4">
    <source>
        <dbReference type="PIRSR" id="PIRSR600898-1"/>
    </source>
</evidence>
<name>A0A0N0NPD3_9EURO</name>
<dbReference type="GO" id="GO:0005737">
    <property type="term" value="C:cytoplasm"/>
    <property type="evidence" value="ECO:0007669"/>
    <property type="project" value="TreeGrafter"/>
</dbReference>
<dbReference type="InterPro" id="IPR037217">
    <property type="entry name" value="Trp/Indoleamine_2_3_dOase-like"/>
</dbReference>
<comment type="caution">
    <text evidence="7">The sequence shown here is derived from an EMBL/GenBank/DDBJ whole genome shotgun (WGS) entry which is preliminary data.</text>
</comment>
<feature type="compositionally biased region" description="Basic and acidic residues" evidence="6">
    <location>
        <begin position="372"/>
        <end position="388"/>
    </location>
</feature>
<dbReference type="Gene3D" id="1.20.58.480">
    <property type="match status" value="1"/>
</dbReference>
<dbReference type="OrthoDB" id="540174at2759"/>
<evidence type="ECO:0000256" key="5">
    <source>
        <dbReference type="RuleBase" id="RU369119"/>
    </source>
</evidence>
<dbReference type="GeneID" id="28742270"/>
<evidence type="ECO:0000256" key="1">
    <source>
        <dbReference type="ARBA" id="ARBA00007119"/>
    </source>
</evidence>
<feature type="region of interest" description="Disordered" evidence="6">
    <location>
        <begin position="372"/>
        <end position="414"/>
    </location>
</feature>
<comment type="function">
    <text evidence="5">Produces N-formyl-kynurenine through the oxidation of tryptophan.</text>
</comment>
<protein>
    <recommendedName>
        <fullName evidence="5">Indoleamine 2,3-dioxygenase</fullName>
        <ecNumber evidence="5">1.13.11.52</ecNumber>
    </recommendedName>
</protein>
<dbReference type="EMBL" id="LFJN01000007">
    <property type="protein sequence ID" value="KPI42409.1"/>
    <property type="molecule type" value="Genomic_DNA"/>
</dbReference>
<dbReference type="InterPro" id="IPR000898">
    <property type="entry name" value="Indolamine_dOase"/>
</dbReference>
<evidence type="ECO:0000256" key="3">
    <source>
        <dbReference type="ARBA" id="ARBA00023004"/>
    </source>
</evidence>
<dbReference type="PANTHER" id="PTHR28657:SF5">
    <property type="entry name" value="INDOLEAMINE 2,3-DIOXYGENASE"/>
    <property type="match status" value="1"/>
</dbReference>
<sequence length="414" mass="45241">MNGHTPIVPDFVPSEPPLTHLPPPFTQWDDIAASLPTLLSSQDSTLHAEITTLPLLSTASLTTIPQLHRAYVVLGFLIHAYVWCDRAVGDTSGARIPQQLAQPYTDVCRRLGLEGRETLAYAGLCSWNWGFKDGAGGIGEGNWELEKMDCLVSFTGTRDEAVFYLVPVMVEREVQGLVGHLVEVLEIIQPVNGESADGKTVGNVTQLLTELGKRLIKMQAHMKLLHQHCDPAIFYNQVRKYFAGGKGSKGWIFELADGSEVARWCVGGSAAQSATFPFLDAVLGVKHDKMGGEVSVFGEMREYMPGEQREFLSSVEGRASIGDFVRRIGGDEPALLGAYNAVLEELARWRSKHIGVVTTHIVSQARKEKKEEVKAEEVTDGLSVRDEGDLQGTGGSALIPFLKGATQDTERARK</sequence>
<accession>A0A0N0NPD3</accession>
<organism evidence="7 8">
    <name type="scientific">Cyphellophora attinorum</name>
    <dbReference type="NCBI Taxonomy" id="1664694"/>
    <lineage>
        <taxon>Eukaryota</taxon>
        <taxon>Fungi</taxon>
        <taxon>Dikarya</taxon>
        <taxon>Ascomycota</taxon>
        <taxon>Pezizomycotina</taxon>
        <taxon>Eurotiomycetes</taxon>
        <taxon>Chaetothyriomycetidae</taxon>
        <taxon>Chaetothyriales</taxon>
        <taxon>Cyphellophoraceae</taxon>
        <taxon>Cyphellophora</taxon>
    </lineage>
</organism>
<dbReference type="Proteomes" id="UP000038010">
    <property type="component" value="Unassembled WGS sequence"/>
</dbReference>
<dbReference type="EC" id="1.13.11.52" evidence="5"/>
<evidence type="ECO:0000313" key="7">
    <source>
        <dbReference type="EMBL" id="KPI42409.1"/>
    </source>
</evidence>
<keyword evidence="5 7" id="KW-0223">Dioxygenase</keyword>
<dbReference type="Pfam" id="PF01231">
    <property type="entry name" value="IDO"/>
    <property type="match status" value="1"/>
</dbReference>
<keyword evidence="4 5" id="KW-0349">Heme</keyword>
<keyword evidence="5" id="KW-0560">Oxidoreductase</keyword>
<dbReference type="GO" id="GO:0033754">
    <property type="term" value="F:indoleamine 2,3-dioxygenase activity"/>
    <property type="evidence" value="ECO:0007669"/>
    <property type="project" value="UniProtKB-EC"/>
</dbReference>
<keyword evidence="8" id="KW-1185">Reference proteome</keyword>
<dbReference type="STRING" id="1664694.A0A0N0NPD3"/>
<dbReference type="GO" id="GO:0034354">
    <property type="term" value="P:'de novo' NAD+ biosynthetic process from L-tryptophan"/>
    <property type="evidence" value="ECO:0007669"/>
    <property type="project" value="TreeGrafter"/>
</dbReference>
<evidence type="ECO:0000313" key="8">
    <source>
        <dbReference type="Proteomes" id="UP000038010"/>
    </source>
</evidence>
<comment type="catalytic activity">
    <reaction evidence="5">
        <text>L-tryptophan + O2 = N-formyl-L-kynurenine</text>
        <dbReference type="Rhea" id="RHEA:24536"/>
        <dbReference type="ChEBI" id="CHEBI:15379"/>
        <dbReference type="ChEBI" id="CHEBI:57912"/>
        <dbReference type="ChEBI" id="CHEBI:58629"/>
    </reaction>
</comment>
<feature type="binding site" description="proximal binding residue" evidence="4">
    <location>
        <position position="353"/>
    </location>
    <ligand>
        <name>heme b</name>
        <dbReference type="ChEBI" id="CHEBI:60344"/>
    </ligand>
    <ligandPart>
        <name>Fe</name>
        <dbReference type="ChEBI" id="CHEBI:18248"/>
    </ligandPart>
</feature>
<dbReference type="AlphaFoldDB" id="A0A0N0NPD3"/>
<dbReference type="GO" id="GO:0046872">
    <property type="term" value="F:metal ion binding"/>
    <property type="evidence" value="ECO:0007669"/>
    <property type="project" value="UniProtKB-UniRule"/>
</dbReference>
<comment type="similarity">
    <text evidence="1 5">Belongs to the indoleamine 2,3-dioxygenase family.</text>
</comment>
<dbReference type="VEuPathDB" id="FungiDB:AB675_9821"/>
<proteinExistence type="inferred from homology"/>
<dbReference type="PANTHER" id="PTHR28657">
    <property type="entry name" value="INDOLEAMINE 2,3-DIOXYGENASE"/>
    <property type="match status" value="1"/>
</dbReference>
<evidence type="ECO:0000256" key="6">
    <source>
        <dbReference type="SAM" id="MobiDB-lite"/>
    </source>
</evidence>
<dbReference type="RefSeq" id="XP_018002372.1">
    <property type="nucleotide sequence ID" value="XM_018150390.1"/>
</dbReference>
<keyword evidence="2 4" id="KW-0479">Metal-binding</keyword>
<reference evidence="7 8" key="1">
    <citation type="submission" date="2015-06" db="EMBL/GenBank/DDBJ databases">
        <title>Draft genome of the ant-associated black yeast Phialophora attae CBS 131958.</title>
        <authorList>
            <person name="Moreno L.F."/>
            <person name="Stielow B.J."/>
            <person name="de Hoog S."/>
            <person name="Vicente V.A."/>
            <person name="Weiss V.A."/>
            <person name="de Vries M."/>
            <person name="Cruz L.M."/>
            <person name="Souza E.M."/>
        </authorList>
    </citation>
    <scope>NUCLEOTIDE SEQUENCE [LARGE SCALE GENOMIC DNA]</scope>
    <source>
        <strain evidence="7 8">CBS 131958</strain>
    </source>
</reference>
<gene>
    <name evidence="7" type="ORF">AB675_9821</name>
</gene>
<evidence type="ECO:0000256" key="2">
    <source>
        <dbReference type="ARBA" id="ARBA00022723"/>
    </source>
</evidence>
<dbReference type="GO" id="GO:0020037">
    <property type="term" value="F:heme binding"/>
    <property type="evidence" value="ECO:0007669"/>
    <property type="project" value="UniProtKB-UniRule"/>
</dbReference>
<dbReference type="SUPFAM" id="SSF140959">
    <property type="entry name" value="Indolic compounds 2,3-dioxygenase-like"/>
    <property type="match status" value="1"/>
</dbReference>